<name>A0A7Z6MUW8_PSEFL</name>
<evidence type="ECO:0000256" key="1">
    <source>
        <dbReference type="SAM" id="MobiDB-lite"/>
    </source>
</evidence>
<dbReference type="EMBL" id="QRBA01000011">
    <property type="protein sequence ID" value="RDS89455.1"/>
    <property type="molecule type" value="Genomic_DNA"/>
</dbReference>
<dbReference type="InterPro" id="IPR010090">
    <property type="entry name" value="Phage_tape_meas"/>
</dbReference>
<protein>
    <submittedName>
        <fullName evidence="3">Tail tape measure protein</fullName>
    </submittedName>
</protein>
<reference evidence="3 4" key="1">
    <citation type="submission" date="2018-07" db="EMBL/GenBank/DDBJ databases">
        <title>Draft Genome Sequence of Pseudomonas fluorescens AHK-1 associated with canker disease of kiwifruit.</title>
        <authorList>
            <person name="Wu Z."/>
        </authorList>
    </citation>
    <scope>NUCLEOTIDE SEQUENCE [LARGE SCALE GENOMIC DNA]</scope>
    <source>
        <strain evidence="3 4">AHK-1</strain>
    </source>
</reference>
<dbReference type="PANTHER" id="PTHR21525:SF9">
    <property type="entry name" value="CHANNEL_COLICIN DOMAIN-CONTAINING PROTEIN"/>
    <property type="match status" value="1"/>
</dbReference>
<organism evidence="3 4">
    <name type="scientific">Pseudomonas fluorescens</name>
    <dbReference type="NCBI Taxonomy" id="294"/>
    <lineage>
        <taxon>Bacteria</taxon>
        <taxon>Pseudomonadati</taxon>
        <taxon>Pseudomonadota</taxon>
        <taxon>Gammaproteobacteria</taxon>
        <taxon>Pseudomonadales</taxon>
        <taxon>Pseudomonadaceae</taxon>
        <taxon>Pseudomonas</taxon>
    </lineage>
</organism>
<feature type="domain" description="Phage tail tape measure protein" evidence="2">
    <location>
        <begin position="176"/>
        <end position="374"/>
    </location>
</feature>
<dbReference type="AlphaFoldDB" id="A0A7Z6MUW8"/>
<evidence type="ECO:0000259" key="2">
    <source>
        <dbReference type="Pfam" id="PF10145"/>
    </source>
</evidence>
<gene>
    <name evidence="3" type="ORF">DL347_20690</name>
</gene>
<dbReference type="RefSeq" id="WP_115487759.1">
    <property type="nucleotide sequence ID" value="NZ_QRBA01000011.1"/>
</dbReference>
<dbReference type="Pfam" id="PF10145">
    <property type="entry name" value="PhageMin_Tail"/>
    <property type="match status" value="1"/>
</dbReference>
<dbReference type="Proteomes" id="UP000255541">
    <property type="component" value="Unassembled WGS sequence"/>
</dbReference>
<evidence type="ECO:0000313" key="3">
    <source>
        <dbReference type="EMBL" id="RDS89455.1"/>
    </source>
</evidence>
<accession>A0A7Z6MUW8</accession>
<evidence type="ECO:0000313" key="4">
    <source>
        <dbReference type="Proteomes" id="UP000255541"/>
    </source>
</evidence>
<comment type="caution">
    <text evidence="3">The sequence shown here is derived from an EMBL/GenBank/DDBJ whole genome shotgun (WGS) entry which is preliminary data.</text>
</comment>
<dbReference type="PANTHER" id="PTHR21525">
    <property type="entry name" value="MOTILE SPERM PROTEIN"/>
    <property type="match status" value="1"/>
</dbReference>
<proteinExistence type="predicted"/>
<sequence>MANNLALGLVIGGVVSSTVGAAFKDVEGRIKKLGETGTKARVLQSTIGDTIRLRDEWKKAHDTGAASADGLLRKLEGNLKTLKEQGIEVGKLRKEYQALGQVARGAELKALGHTQIQQGKEGMKNSLGKAAALSASLAIPTKVSGDYQAQMRQMSLWAHTAGTGDEAAMTEAISKGAADKGMSQKLLAGAVGALIEKGVEWKESTSYAGEIADLIDGQGMEPATIATLINSFKEAGVKQADMGAMLGQVAAAGDIGAFGPKDMARYLPAMLGNIRRLGMEGPEAVRFLGASLQSQYSQTQDAAAAATNMDNLLNAVISSTSQERFAKEGYDLAGSIIAATKSGKAANPVDAFIMLSEQLIKKQDPAKAKKIEALKEKIKSSADGSQEEAQAMIALTEAAGLATIVSDQSASAGLLAQIKYGDKIKADMSTIKKTDGKAKIESDAAKARETSNRKWATATAGIESSMTRIGDALRPLTDVAADGLAKLAYGLGELSGKFPAVISGATVLAAGVVSLGAAVNAIKISKGLLNVARGSMMGNPNVIQRVFVTNPGGGGAGIDGGDGNRKHNRRKPARGPMPNTASASPVGAAASRFAPKVMMSKGLGFAKVGAPMAMIEAGLIAADTYQNAETRDEKAEGYGNAAGTLAGTLAGAAAGAAIGSVVPVIGTVVGGLIGGFLGSWGGGELGGAVGKAAFGGPDAPAERLALPDQPSPLRLPPPGAAPMPRLTQMAPSLSSGPLMLKAPAAPGPALGDVSRSLAAAAPAAAAPAVLAAGLAAKPEPPRVDQQWTFSPTMPVTVHGDVKDPRQLAQEMMPHLRQMFEEFSREQGRRNLFDAPHV</sequence>
<feature type="region of interest" description="Disordered" evidence="1">
    <location>
        <begin position="554"/>
        <end position="585"/>
    </location>
</feature>